<feature type="transmembrane region" description="Helical" evidence="13">
    <location>
        <begin position="20"/>
        <end position="39"/>
    </location>
</feature>
<feature type="transmembrane region" description="Helical" evidence="13">
    <location>
        <begin position="430"/>
        <end position="452"/>
    </location>
</feature>
<dbReference type="PANTHER" id="PTHR43298">
    <property type="entry name" value="MULTIDRUG RESISTANCE PROTEIN NORM-RELATED"/>
    <property type="match status" value="1"/>
</dbReference>
<keyword evidence="6" id="KW-0050">Antiport</keyword>
<keyword evidence="9 13" id="KW-1133">Transmembrane helix</keyword>
<feature type="transmembrane region" description="Helical" evidence="13">
    <location>
        <begin position="404"/>
        <end position="424"/>
    </location>
</feature>
<comment type="subcellular location">
    <subcellularLocation>
        <location evidence="2">Cell membrane</location>
        <topology evidence="2">Multi-pass membrane protein</topology>
    </subcellularLocation>
</comment>
<dbReference type="EMBL" id="JACSNR010000004">
    <property type="protein sequence ID" value="MBM6922981.1"/>
    <property type="molecule type" value="Genomic_DNA"/>
</dbReference>
<evidence type="ECO:0000313" key="15">
    <source>
        <dbReference type="Proteomes" id="UP000724149"/>
    </source>
</evidence>
<evidence type="ECO:0000256" key="4">
    <source>
        <dbReference type="ARBA" id="ARBA00020268"/>
    </source>
</evidence>
<comment type="function">
    <text evidence="1">Multidrug efflux pump.</text>
</comment>
<comment type="caution">
    <text evidence="14">The sequence shown here is derived from an EMBL/GenBank/DDBJ whole genome shotgun (WGS) entry which is preliminary data.</text>
</comment>
<keyword evidence="7" id="KW-1003">Cell membrane</keyword>
<keyword evidence="15" id="KW-1185">Reference proteome</keyword>
<dbReference type="PANTHER" id="PTHR43298:SF2">
    <property type="entry name" value="FMN_FAD EXPORTER YEEO-RELATED"/>
    <property type="match status" value="1"/>
</dbReference>
<dbReference type="Proteomes" id="UP000724149">
    <property type="component" value="Unassembled WGS sequence"/>
</dbReference>
<reference evidence="14 15" key="1">
    <citation type="journal article" date="2021" name="Sci. Rep.">
        <title>The distribution of antibiotic resistance genes in chicken gut microbiota commensals.</title>
        <authorList>
            <person name="Juricova H."/>
            <person name="Matiasovicova J."/>
            <person name="Kubasova T."/>
            <person name="Cejkova D."/>
            <person name="Rychlik I."/>
        </authorList>
    </citation>
    <scope>NUCLEOTIDE SEQUENCE [LARGE SCALE GENOMIC DNA]</scope>
    <source>
        <strain evidence="14 15">An564</strain>
    </source>
</reference>
<protein>
    <recommendedName>
        <fullName evidence="4">Probable multidrug resistance protein NorM</fullName>
    </recommendedName>
    <alternativeName>
        <fullName evidence="12">Multidrug-efflux transporter</fullName>
    </alternativeName>
</protein>
<name>A0ABS2GLW2_9FIRM</name>
<keyword evidence="10" id="KW-0406">Ion transport</keyword>
<comment type="similarity">
    <text evidence="3">Belongs to the multi antimicrobial extrusion (MATE) (TC 2.A.66.1) family.</text>
</comment>
<evidence type="ECO:0000256" key="1">
    <source>
        <dbReference type="ARBA" id="ARBA00003408"/>
    </source>
</evidence>
<dbReference type="NCBIfam" id="TIGR00797">
    <property type="entry name" value="matE"/>
    <property type="match status" value="1"/>
</dbReference>
<dbReference type="Pfam" id="PF01554">
    <property type="entry name" value="MatE"/>
    <property type="match status" value="2"/>
</dbReference>
<evidence type="ECO:0000256" key="8">
    <source>
        <dbReference type="ARBA" id="ARBA00022692"/>
    </source>
</evidence>
<evidence type="ECO:0000256" key="5">
    <source>
        <dbReference type="ARBA" id="ARBA00022448"/>
    </source>
</evidence>
<sequence length="485" mass="51764">MQEKNISIIGRQESPVKTVLRLSLPAILEQIMFTAVTYVDTAMVGVLGASATAAVGINSSCVWLIGGILSAMGVGFSVQIAQRAGANDIEGARNVVRTAVFTCISVGIVAGILLQMIAPFIPIWMGGAPEVIPLAQDYVRIYLMGVPFSILAMVFSPTMRSLGNMKTPMILNISGNLINCVLNFLFIYDTRTLSLFGHEFTMWGAGWGVSGAAFGTAVSNTFVGLFMFSAVMIRENPLKVPLHTCLHPQKNIILRMIGIGTPVAFERAIVASGQVVSTRLVTGLGTLPLAAHHLANTAESISYLPGEGIAYAATTLVGQSVGAGDIHKAQMYGKTCIKVAIAIALFGGLVLFLFPKQLMGIFSSDMEVIALGASVLMIEAFAQPMLATSTVSSGSFRGAGDSKWAFYMAAGCMWGIRIPLSYILSVVMGMGLTGIWIAMCLDLNFRGLICLLRFRRGKWAGKAVERLKAQSSRFDPVNQTPAEQE</sequence>
<evidence type="ECO:0000313" key="14">
    <source>
        <dbReference type="EMBL" id="MBM6922981.1"/>
    </source>
</evidence>
<evidence type="ECO:0000256" key="3">
    <source>
        <dbReference type="ARBA" id="ARBA00010199"/>
    </source>
</evidence>
<evidence type="ECO:0000256" key="12">
    <source>
        <dbReference type="ARBA" id="ARBA00031636"/>
    </source>
</evidence>
<evidence type="ECO:0000256" key="7">
    <source>
        <dbReference type="ARBA" id="ARBA00022475"/>
    </source>
</evidence>
<gene>
    <name evidence="14" type="ORF">H9X81_04655</name>
</gene>
<evidence type="ECO:0000256" key="6">
    <source>
        <dbReference type="ARBA" id="ARBA00022449"/>
    </source>
</evidence>
<dbReference type="CDD" id="cd13137">
    <property type="entry name" value="MATE_NorM_like"/>
    <property type="match status" value="1"/>
</dbReference>
<keyword evidence="11 13" id="KW-0472">Membrane</keyword>
<evidence type="ECO:0000256" key="10">
    <source>
        <dbReference type="ARBA" id="ARBA00023065"/>
    </source>
</evidence>
<dbReference type="InterPro" id="IPR002528">
    <property type="entry name" value="MATE_fam"/>
</dbReference>
<evidence type="ECO:0000256" key="13">
    <source>
        <dbReference type="SAM" id="Phobius"/>
    </source>
</evidence>
<dbReference type="InterPro" id="IPR050222">
    <property type="entry name" value="MATE_MdtK"/>
</dbReference>
<organism evidence="14 15">
    <name type="scientific">Hydrogenoanaerobacterium saccharovorans</name>
    <dbReference type="NCBI Taxonomy" id="474960"/>
    <lineage>
        <taxon>Bacteria</taxon>
        <taxon>Bacillati</taxon>
        <taxon>Bacillota</taxon>
        <taxon>Clostridia</taxon>
        <taxon>Eubacteriales</taxon>
        <taxon>Oscillospiraceae</taxon>
        <taxon>Hydrogenoanaerobacterium</taxon>
    </lineage>
</organism>
<feature type="transmembrane region" description="Helical" evidence="13">
    <location>
        <begin position="208"/>
        <end position="233"/>
    </location>
</feature>
<evidence type="ECO:0000256" key="11">
    <source>
        <dbReference type="ARBA" id="ARBA00023136"/>
    </source>
</evidence>
<feature type="transmembrane region" description="Helical" evidence="13">
    <location>
        <begin position="99"/>
        <end position="121"/>
    </location>
</feature>
<evidence type="ECO:0000256" key="2">
    <source>
        <dbReference type="ARBA" id="ARBA00004651"/>
    </source>
</evidence>
<feature type="transmembrane region" description="Helical" evidence="13">
    <location>
        <begin position="141"/>
        <end position="158"/>
    </location>
</feature>
<proteinExistence type="inferred from homology"/>
<dbReference type="PIRSF" id="PIRSF006603">
    <property type="entry name" value="DinF"/>
    <property type="match status" value="1"/>
</dbReference>
<evidence type="ECO:0000256" key="9">
    <source>
        <dbReference type="ARBA" id="ARBA00022989"/>
    </source>
</evidence>
<dbReference type="RefSeq" id="WP_177502162.1">
    <property type="nucleotide sequence ID" value="NZ_JACSNR010000004.1"/>
</dbReference>
<feature type="transmembrane region" description="Helical" evidence="13">
    <location>
        <begin position="336"/>
        <end position="354"/>
    </location>
</feature>
<accession>A0ABS2GLW2</accession>
<feature type="transmembrane region" description="Helical" evidence="13">
    <location>
        <begin position="369"/>
        <end position="392"/>
    </location>
</feature>
<feature type="transmembrane region" description="Helical" evidence="13">
    <location>
        <begin position="51"/>
        <end position="78"/>
    </location>
</feature>
<feature type="transmembrane region" description="Helical" evidence="13">
    <location>
        <begin position="170"/>
        <end position="188"/>
    </location>
</feature>
<keyword evidence="8 13" id="KW-0812">Transmembrane</keyword>
<dbReference type="InterPro" id="IPR048279">
    <property type="entry name" value="MdtK-like"/>
</dbReference>
<keyword evidence="5" id="KW-0813">Transport</keyword>